<name>A0ABZ1TGM7_STRVG</name>
<accession>A0ABZ1TGM7</accession>
<keyword evidence="2" id="KW-1185">Reference proteome</keyword>
<organism evidence="1 2">
    <name type="scientific">Streptomyces virginiae</name>
    <name type="common">Streptomyces cinnamonensis</name>
    <dbReference type="NCBI Taxonomy" id="1961"/>
    <lineage>
        <taxon>Bacteria</taxon>
        <taxon>Bacillati</taxon>
        <taxon>Actinomycetota</taxon>
        <taxon>Actinomycetes</taxon>
        <taxon>Kitasatosporales</taxon>
        <taxon>Streptomycetaceae</taxon>
        <taxon>Streptomyces</taxon>
    </lineage>
</organism>
<sequence>MGNTLIALAVAVVGVAGTLIASVLSPRMLARIQAEQFTREQRVAEAQWLREQEVAELARRREGYTNVNAAFRRYRTHLMNFLWLVHKGAVTAEARDAVEDARRDHHSVFAAAQMVASGSVLVELNDMTKTLSETYRRIMCLEEGNPDPDGSFEEIRTDFGRLWEQWERMLGAMRADLGVENGR</sequence>
<evidence type="ECO:0000313" key="2">
    <source>
        <dbReference type="Proteomes" id="UP001432039"/>
    </source>
</evidence>
<dbReference type="Proteomes" id="UP001432039">
    <property type="component" value="Chromosome"/>
</dbReference>
<proteinExistence type="predicted"/>
<evidence type="ECO:0000313" key="1">
    <source>
        <dbReference type="EMBL" id="WUQ14610.1"/>
    </source>
</evidence>
<evidence type="ECO:0008006" key="3">
    <source>
        <dbReference type="Google" id="ProtNLM"/>
    </source>
</evidence>
<gene>
    <name evidence="1" type="ORF">OG517_26125</name>
</gene>
<dbReference type="EMBL" id="CP108090">
    <property type="protein sequence ID" value="WUQ14610.1"/>
    <property type="molecule type" value="Genomic_DNA"/>
</dbReference>
<dbReference type="RefSeq" id="WP_328963335.1">
    <property type="nucleotide sequence ID" value="NZ_CP108090.1"/>
</dbReference>
<protein>
    <recommendedName>
        <fullName evidence="3">Secreted protein</fullName>
    </recommendedName>
</protein>
<reference evidence="1" key="1">
    <citation type="submission" date="2022-10" db="EMBL/GenBank/DDBJ databases">
        <title>The complete genomes of actinobacterial strains from the NBC collection.</title>
        <authorList>
            <person name="Joergensen T.S."/>
            <person name="Alvarez Arevalo M."/>
            <person name="Sterndorff E.B."/>
            <person name="Faurdal D."/>
            <person name="Vuksanovic O."/>
            <person name="Mourched A.-S."/>
            <person name="Charusanti P."/>
            <person name="Shaw S."/>
            <person name="Blin K."/>
            <person name="Weber T."/>
        </authorList>
    </citation>
    <scope>NUCLEOTIDE SEQUENCE</scope>
    <source>
        <strain evidence="1">NBC_00248</strain>
    </source>
</reference>